<keyword evidence="3" id="KW-1185">Reference proteome</keyword>
<dbReference type="InterPro" id="IPR050700">
    <property type="entry name" value="YIM1/Zinc_Alcohol_DH_Fams"/>
</dbReference>
<reference evidence="2 3" key="1">
    <citation type="submission" date="2019-07" db="EMBL/GenBank/DDBJ databases">
        <title>Whole genome shotgun sequence of Chitinophaga cymbidii NBRC 109752.</title>
        <authorList>
            <person name="Hosoyama A."/>
            <person name="Uohara A."/>
            <person name="Ohji S."/>
            <person name="Ichikawa N."/>
        </authorList>
    </citation>
    <scope>NUCLEOTIDE SEQUENCE [LARGE SCALE GENOMIC DNA]</scope>
    <source>
        <strain evidence="2 3">NBRC 109752</strain>
    </source>
</reference>
<dbReference type="Gene3D" id="3.40.50.720">
    <property type="entry name" value="NAD(P)-binding Rossmann-like Domain"/>
    <property type="match status" value="1"/>
</dbReference>
<dbReference type="Pfam" id="PF08240">
    <property type="entry name" value="ADH_N"/>
    <property type="match status" value="1"/>
</dbReference>
<dbReference type="OrthoDB" id="634508at2"/>
<dbReference type="SUPFAM" id="SSF50129">
    <property type="entry name" value="GroES-like"/>
    <property type="match status" value="1"/>
</dbReference>
<organism evidence="2 3">
    <name type="scientific">Chitinophaga cymbidii</name>
    <dbReference type="NCBI Taxonomy" id="1096750"/>
    <lineage>
        <taxon>Bacteria</taxon>
        <taxon>Pseudomonadati</taxon>
        <taxon>Bacteroidota</taxon>
        <taxon>Chitinophagia</taxon>
        <taxon>Chitinophagales</taxon>
        <taxon>Chitinophagaceae</taxon>
        <taxon>Chitinophaga</taxon>
    </lineage>
</organism>
<dbReference type="SUPFAM" id="SSF51735">
    <property type="entry name" value="NAD(P)-binding Rossmann-fold domains"/>
    <property type="match status" value="1"/>
</dbReference>
<proteinExistence type="predicted"/>
<dbReference type="InterPro" id="IPR036291">
    <property type="entry name" value="NAD(P)-bd_dom_sf"/>
</dbReference>
<dbReference type="InterPro" id="IPR011032">
    <property type="entry name" value="GroES-like_sf"/>
</dbReference>
<name>A0A512RE65_9BACT</name>
<dbReference type="CDD" id="cd08267">
    <property type="entry name" value="MDR1"/>
    <property type="match status" value="1"/>
</dbReference>
<accession>A0A512RE65</accession>
<protein>
    <submittedName>
        <fullName evidence="2">Alcohol dehydrogenase</fullName>
    </submittedName>
</protein>
<sequence>MKAVVYEKYGPPDVLQLKDIAKPAPKDNEVLVKVHATTVTAGDWRMRKADPFLARLFNGLFKPRRVKILGFELAGVVEEAGKTVTLYKKGDPVFAFCGFKFGAYAEYKCLPENDLIALKPSNMTFEEAATVPVGGLTALRFLKKAGVKAGDQVLIYGASGSVGTFAVQLAVHWGALVTAVCSTANVELVRSLGASTVVDYTRGDFSKIPARFDIVFDAVGKASARACKHLLKPAGRYVSVRGAAKANADDLSTLKELIEAGKLSTVIDSAYTLEQIREAHAYVEQFHKRGNVVVRVVY</sequence>
<comment type="caution">
    <text evidence="2">The sequence shown here is derived from an EMBL/GenBank/DDBJ whole genome shotgun (WGS) entry which is preliminary data.</text>
</comment>
<dbReference type="SMART" id="SM00829">
    <property type="entry name" value="PKS_ER"/>
    <property type="match status" value="1"/>
</dbReference>
<dbReference type="RefSeq" id="WP_146857420.1">
    <property type="nucleotide sequence ID" value="NZ_BKAU01000001.1"/>
</dbReference>
<feature type="domain" description="Enoyl reductase (ER)" evidence="1">
    <location>
        <begin position="10"/>
        <end position="294"/>
    </location>
</feature>
<dbReference type="AlphaFoldDB" id="A0A512RE65"/>
<dbReference type="InterPro" id="IPR013149">
    <property type="entry name" value="ADH-like_C"/>
</dbReference>
<dbReference type="EMBL" id="BKAU01000001">
    <property type="protein sequence ID" value="GEP93914.1"/>
    <property type="molecule type" value="Genomic_DNA"/>
</dbReference>
<evidence type="ECO:0000313" key="2">
    <source>
        <dbReference type="EMBL" id="GEP93914.1"/>
    </source>
</evidence>
<dbReference type="InterPro" id="IPR013154">
    <property type="entry name" value="ADH-like_N"/>
</dbReference>
<dbReference type="Gene3D" id="3.90.180.10">
    <property type="entry name" value="Medium-chain alcohol dehydrogenases, catalytic domain"/>
    <property type="match status" value="1"/>
</dbReference>
<gene>
    <name evidence="2" type="ORF">CCY01nite_01740</name>
</gene>
<dbReference type="Proteomes" id="UP000321436">
    <property type="component" value="Unassembled WGS sequence"/>
</dbReference>
<dbReference type="InterPro" id="IPR020843">
    <property type="entry name" value="ER"/>
</dbReference>
<dbReference type="Pfam" id="PF00107">
    <property type="entry name" value="ADH_zinc_N"/>
    <property type="match status" value="1"/>
</dbReference>
<dbReference type="PANTHER" id="PTHR11695:SF648">
    <property type="entry name" value="ZINC-BINDING OXIDOREDUCTASE"/>
    <property type="match status" value="1"/>
</dbReference>
<evidence type="ECO:0000259" key="1">
    <source>
        <dbReference type="SMART" id="SM00829"/>
    </source>
</evidence>
<dbReference type="GO" id="GO:0016491">
    <property type="term" value="F:oxidoreductase activity"/>
    <property type="evidence" value="ECO:0007669"/>
    <property type="project" value="InterPro"/>
</dbReference>
<dbReference type="PANTHER" id="PTHR11695">
    <property type="entry name" value="ALCOHOL DEHYDROGENASE RELATED"/>
    <property type="match status" value="1"/>
</dbReference>
<evidence type="ECO:0000313" key="3">
    <source>
        <dbReference type="Proteomes" id="UP000321436"/>
    </source>
</evidence>